<evidence type="ECO:0000313" key="2">
    <source>
        <dbReference type="EMBL" id="MEH8016671.1"/>
    </source>
</evidence>
<keyword evidence="2" id="KW-0969">Cilium</keyword>
<keyword evidence="2" id="KW-0282">Flagellum</keyword>
<gene>
    <name evidence="2" type="ORF">MN202_05475</name>
</gene>
<dbReference type="InterPro" id="IPR001543">
    <property type="entry name" value="FliN-like_C"/>
</dbReference>
<dbReference type="EMBL" id="JALAAR010000003">
    <property type="protein sequence ID" value="MEH8016671.1"/>
    <property type="molecule type" value="Genomic_DNA"/>
</dbReference>
<dbReference type="SUPFAM" id="SSF101801">
    <property type="entry name" value="Surface presentation of antigens (SPOA)"/>
    <property type="match status" value="1"/>
</dbReference>
<dbReference type="InterPro" id="IPR036429">
    <property type="entry name" value="SpoA-like_sf"/>
</dbReference>
<reference evidence="2 3" key="1">
    <citation type="journal article" date="2023" name="Ecotoxicol. Environ. Saf.">
        <title>Mercury remediation potential of mercury-resistant strain Rheinheimera metallidurans sp. nov. isolated from a municipal waste dumping site.</title>
        <authorList>
            <person name="Yadav V."/>
            <person name="Manjhi A."/>
            <person name="Vadakedath N."/>
        </authorList>
    </citation>
    <scope>NUCLEOTIDE SEQUENCE [LARGE SCALE GENOMIC DNA]</scope>
    <source>
        <strain evidence="2 3">E-49</strain>
    </source>
</reference>
<protein>
    <submittedName>
        <fullName evidence="2">FliM/FliN family flagellar motor switch protein</fullName>
    </submittedName>
</protein>
<sequence>MKKSSLLIPAQHAADLVSVALTAEQRRFNAASQNARPLLADLARQMEAELGRLLTDIDFSIELNVCQGSALDSYLAEPGRILLQCPVLVPADNHCYLALDYTSIHHLADLALGGQLSKVVDTQSKAELSQSEMRICNRVAQRQIQAIQQLLFCEHSVLPVSIVQQPPAALQCIALKVRLLLEQDAISWFLWLPLAFFSAPAVNRSSGAAVDLSQWPQIPVQCRVEMARKKVSLRQLRDCMAGQILPIELNGAMSWQLNHTTLFLGNVAEDDNGLVFQITDTVKREKQA</sequence>
<organism evidence="2 3">
    <name type="scientific">Rheinheimera muenzenbergensis</name>
    <dbReference type="NCBI Taxonomy" id="1193628"/>
    <lineage>
        <taxon>Bacteria</taxon>
        <taxon>Pseudomonadati</taxon>
        <taxon>Pseudomonadota</taxon>
        <taxon>Gammaproteobacteria</taxon>
        <taxon>Chromatiales</taxon>
        <taxon>Chromatiaceae</taxon>
        <taxon>Rheinheimera</taxon>
    </lineage>
</organism>
<keyword evidence="3" id="KW-1185">Reference proteome</keyword>
<dbReference type="Gene3D" id="2.30.330.10">
    <property type="entry name" value="SpoA-like"/>
    <property type="match status" value="1"/>
</dbReference>
<keyword evidence="2" id="KW-0966">Cell projection</keyword>
<accession>A0ABU8C4T0</accession>
<dbReference type="Proteomes" id="UP001375382">
    <property type="component" value="Unassembled WGS sequence"/>
</dbReference>
<evidence type="ECO:0000259" key="1">
    <source>
        <dbReference type="Pfam" id="PF01052"/>
    </source>
</evidence>
<proteinExistence type="predicted"/>
<name>A0ABU8C4T0_9GAMM</name>
<feature type="domain" description="Flagellar motor switch protein FliN-like C-terminal" evidence="1">
    <location>
        <begin position="217"/>
        <end position="282"/>
    </location>
</feature>
<evidence type="ECO:0000313" key="3">
    <source>
        <dbReference type="Proteomes" id="UP001375382"/>
    </source>
</evidence>
<dbReference type="Pfam" id="PF01052">
    <property type="entry name" value="FliMN_C"/>
    <property type="match status" value="1"/>
</dbReference>
<comment type="caution">
    <text evidence="2">The sequence shown here is derived from an EMBL/GenBank/DDBJ whole genome shotgun (WGS) entry which is preliminary data.</text>
</comment>
<dbReference type="RefSeq" id="WP_335735087.1">
    <property type="nucleotide sequence ID" value="NZ_JALAAR010000003.1"/>
</dbReference>